<reference evidence="1" key="1">
    <citation type="submission" date="2019-11" db="EMBL/GenBank/DDBJ databases">
        <authorList>
            <person name="Feng L."/>
        </authorList>
    </citation>
    <scope>NUCLEOTIDE SEQUENCE</scope>
    <source>
        <strain evidence="1">CsymbiosumLFYP84</strain>
    </source>
</reference>
<accession>A0A6N3DLY1</accession>
<gene>
    <name evidence="1" type="ORF">CSLFYP84_01779</name>
</gene>
<organism evidence="1">
    <name type="scientific">Clostridium symbiosum</name>
    <name type="common">Bacteroides symbiosus</name>
    <dbReference type="NCBI Taxonomy" id="1512"/>
    <lineage>
        <taxon>Bacteria</taxon>
        <taxon>Bacillati</taxon>
        <taxon>Bacillota</taxon>
        <taxon>Clostridia</taxon>
        <taxon>Lachnospirales</taxon>
        <taxon>Lachnospiraceae</taxon>
        <taxon>Otoolea</taxon>
    </lineage>
</organism>
<protein>
    <submittedName>
        <fullName evidence="1">Uncharacterized protein</fullName>
    </submittedName>
</protein>
<dbReference type="AlphaFoldDB" id="A0A6N3DLY1"/>
<evidence type="ECO:0000313" key="1">
    <source>
        <dbReference type="EMBL" id="VYU28358.1"/>
    </source>
</evidence>
<proteinExistence type="predicted"/>
<sequence length="180" mass="19682">MGLIEIGNVPTAILHHDAAPAEIDIDKNTIILDDANVHAVEEVIVANDVTVKLIHAHVADDLAVGLIVDEEPIILLRVGDVSVEADDAILGHLGETVQHSDDEDGRVIVKNAMSFQNQPVTCRGLRRRRSSGNPRSTCRPPWAGRCACRAQHAFRASSPYRHRSSWPTAIRSPCRIGNLR</sequence>
<dbReference type="EMBL" id="CACRUA010000022">
    <property type="protein sequence ID" value="VYU28358.1"/>
    <property type="molecule type" value="Genomic_DNA"/>
</dbReference>
<name>A0A6N3DLY1_CLOSY</name>